<evidence type="ECO:0000256" key="1">
    <source>
        <dbReference type="SAM" id="SignalP"/>
    </source>
</evidence>
<comment type="caution">
    <text evidence="2">The sequence shown here is derived from an EMBL/GenBank/DDBJ whole genome shotgun (WGS) entry which is preliminary data.</text>
</comment>
<organism evidence="2 3">
    <name type="scientific">Pedobacter frigidisoli</name>
    <dbReference type="NCBI Taxonomy" id="2530455"/>
    <lineage>
        <taxon>Bacteria</taxon>
        <taxon>Pseudomonadati</taxon>
        <taxon>Bacteroidota</taxon>
        <taxon>Sphingobacteriia</taxon>
        <taxon>Sphingobacteriales</taxon>
        <taxon>Sphingobacteriaceae</taxon>
        <taxon>Pedobacter</taxon>
    </lineage>
</organism>
<dbReference type="RefSeq" id="WP_131562497.1">
    <property type="nucleotide sequence ID" value="NZ_SJSN01000023.1"/>
</dbReference>
<name>A0A4V2ML41_9SPHI</name>
<keyword evidence="1" id="KW-0732">Signal</keyword>
<dbReference type="OrthoDB" id="1441001at2"/>
<feature type="signal peptide" evidence="1">
    <location>
        <begin position="1"/>
        <end position="20"/>
    </location>
</feature>
<evidence type="ECO:0000313" key="3">
    <source>
        <dbReference type="Proteomes" id="UP000291485"/>
    </source>
</evidence>
<feature type="chain" id="PRO_5021002165" evidence="1">
    <location>
        <begin position="21"/>
        <end position="218"/>
    </location>
</feature>
<keyword evidence="3" id="KW-1185">Reference proteome</keyword>
<protein>
    <submittedName>
        <fullName evidence="2">Uncharacterized protein</fullName>
    </submittedName>
</protein>
<sequence length="218" mass="24886">MKKATIILAITLMLSEISFAQNMNRDFGQILQTYYLHKDNDVVDKAVDFINKTPMDYNKLSPILTGFFGAAFINDKTIKSDFAKKLNLVEKPEFKQLLTFLLSSNIDTIYSKTKISTSLNDMNWSSFFATGSTKYLDNIIANAPYIENRTDLNLFLAGATAKWSLSSNSRQHALVTKYLNSLINKNIMLKEILEKEPQYFQNATIGILKIQREKGIWN</sequence>
<dbReference type="EMBL" id="SJSN01000023">
    <property type="protein sequence ID" value="TCD00567.1"/>
    <property type="molecule type" value="Genomic_DNA"/>
</dbReference>
<proteinExistence type="predicted"/>
<gene>
    <name evidence="2" type="ORF">EZ449_20630</name>
</gene>
<accession>A0A4V2ML41</accession>
<evidence type="ECO:0000313" key="2">
    <source>
        <dbReference type="EMBL" id="TCD00567.1"/>
    </source>
</evidence>
<dbReference type="Proteomes" id="UP000291485">
    <property type="component" value="Unassembled WGS sequence"/>
</dbReference>
<dbReference type="AlphaFoldDB" id="A0A4V2ML41"/>
<reference evidence="2 3" key="1">
    <citation type="submission" date="2019-02" db="EMBL/GenBank/DDBJ databases">
        <title>Pedobacter sp. RP-3-11 sp. nov., isolated from Arctic soil.</title>
        <authorList>
            <person name="Dahal R.H."/>
        </authorList>
    </citation>
    <scope>NUCLEOTIDE SEQUENCE [LARGE SCALE GENOMIC DNA]</scope>
    <source>
        <strain evidence="2 3">RP-3-11</strain>
    </source>
</reference>